<feature type="domain" description="HD" evidence="3">
    <location>
        <begin position="385"/>
        <end position="507"/>
    </location>
</feature>
<dbReference type="InterPro" id="IPR037522">
    <property type="entry name" value="HD_GYP_dom"/>
</dbReference>
<evidence type="ECO:0000259" key="2">
    <source>
        <dbReference type="PROSITE" id="PS50887"/>
    </source>
</evidence>
<reference evidence="6" key="1">
    <citation type="submission" date="2015-01" db="EMBL/GenBank/DDBJ databases">
        <authorList>
            <person name="Manzoor Shahid"/>
            <person name="Zubair Saima"/>
        </authorList>
    </citation>
    <scope>NUCLEOTIDE SEQUENCE [LARGE SCALE GENOMIC DNA]</scope>
    <source>
        <strain evidence="6">Sp3</strain>
    </source>
</reference>
<dbReference type="SMART" id="SM00267">
    <property type="entry name" value="GGDEF"/>
    <property type="match status" value="1"/>
</dbReference>
<dbReference type="GO" id="GO:0016787">
    <property type="term" value="F:hydrolase activity"/>
    <property type="evidence" value="ECO:0007669"/>
    <property type="project" value="UniProtKB-KW"/>
</dbReference>
<gene>
    <name evidence="5" type="ORF">SSCH_950003</name>
</gene>
<dbReference type="InterPro" id="IPR000160">
    <property type="entry name" value="GGDEF_dom"/>
</dbReference>
<organism evidence="5 6">
    <name type="scientific">Syntrophaceticus schinkii</name>
    <dbReference type="NCBI Taxonomy" id="499207"/>
    <lineage>
        <taxon>Bacteria</taxon>
        <taxon>Bacillati</taxon>
        <taxon>Bacillota</taxon>
        <taxon>Clostridia</taxon>
        <taxon>Thermoanaerobacterales</taxon>
        <taxon>Thermoanaerobacterales Family III. Incertae Sedis</taxon>
        <taxon>Syntrophaceticus</taxon>
    </lineage>
</organism>
<keyword evidence="6" id="KW-1185">Reference proteome</keyword>
<evidence type="ECO:0000313" key="5">
    <source>
        <dbReference type="EMBL" id="CEO90536.1"/>
    </source>
</evidence>
<dbReference type="SUPFAM" id="SSF109604">
    <property type="entry name" value="HD-domain/PDEase-like"/>
    <property type="match status" value="1"/>
</dbReference>
<keyword evidence="1" id="KW-1133">Transmembrane helix</keyword>
<evidence type="ECO:0000259" key="3">
    <source>
        <dbReference type="PROSITE" id="PS51831"/>
    </source>
</evidence>
<dbReference type="InterPro" id="IPR006674">
    <property type="entry name" value="HD_domain"/>
</dbReference>
<name>A0A0B7MR89_9FIRM</name>
<accession>A0A0B7MR89</accession>
<feature type="transmembrane region" description="Helical" evidence="1">
    <location>
        <begin position="84"/>
        <end position="101"/>
    </location>
</feature>
<protein>
    <submittedName>
        <fullName evidence="5">Diguanylate cyclase and metal dependent phosphohydrolase</fullName>
    </submittedName>
</protein>
<dbReference type="SUPFAM" id="SSF55073">
    <property type="entry name" value="Nucleotide cyclase"/>
    <property type="match status" value="1"/>
</dbReference>
<dbReference type="InterPro" id="IPR006675">
    <property type="entry name" value="HDIG_dom"/>
</dbReference>
<dbReference type="Gene3D" id="3.30.70.270">
    <property type="match status" value="1"/>
</dbReference>
<dbReference type="SMART" id="SM00471">
    <property type="entry name" value="HDc"/>
    <property type="match status" value="1"/>
</dbReference>
<dbReference type="RefSeq" id="WP_044666279.1">
    <property type="nucleotide sequence ID" value="NZ_CDRZ01000297.1"/>
</dbReference>
<dbReference type="InterPro" id="IPR003607">
    <property type="entry name" value="HD/PDEase_dom"/>
</dbReference>
<feature type="domain" description="GGDEF" evidence="2">
    <location>
        <begin position="218"/>
        <end position="356"/>
    </location>
</feature>
<evidence type="ECO:0000313" key="6">
    <source>
        <dbReference type="Proteomes" id="UP000046155"/>
    </source>
</evidence>
<dbReference type="Pfam" id="PF00990">
    <property type="entry name" value="GGDEF"/>
    <property type="match status" value="1"/>
</dbReference>
<keyword evidence="5" id="KW-0378">Hydrolase</keyword>
<evidence type="ECO:0000256" key="1">
    <source>
        <dbReference type="SAM" id="Phobius"/>
    </source>
</evidence>
<dbReference type="EMBL" id="CDRZ01000297">
    <property type="protein sequence ID" value="CEO90536.1"/>
    <property type="molecule type" value="Genomic_DNA"/>
</dbReference>
<dbReference type="PROSITE" id="PS51831">
    <property type="entry name" value="HD"/>
    <property type="match status" value="1"/>
</dbReference>
<feature type="transmembrane region" description="Helical" evidence="1">
    <location>
        <begin position="107"/>
        <end position="140"/>
    </location>
</feature>
<keyword evidence="1" id="KW-0812">Transmembrane</keyword>
<dbReference type="Gene3D" id="1.10.3210.10">
    <property type="entry name" value="Hypothetical protein af1432"/>
    <property type="match status" value="1"/>
</dbReference>
<dbReference type="PANTHER" id="PTHR43155">
    <property type="entry name" value="CYCLIC DI-GMP PHOSPHODIESTERASE PA4108-RELATED"/>
    <property type="match status" value="1"/>
</dbReference>
<feature type="domain" description="HD-GYP" evidence="4">
    <location>
        <begin position="363"/>
        <end position="555"/>
    </location>
</feature>
<dbReference type="CDD" id="cd01949">
    <property type="entry name" value="GGDEF"/>
    <property type="match status" value="1"/>
</dbReference>
<dbReference type="InterPro" id="IPR043128">
    <property type="entry name" value="Rev_trsase/Diguanyl_cyclase"/>
</dbReference>
<keyword evidence="1" id="KW-0472">Membrane</keyword>
<dbReference type="NCBIfam" id="TIGR00277">
    <property type="entry name" value="HDIG"/>
    <property type="match status" value="1"/>
</dbReference>
<dbReference type="NCBIfam" id="TIGR00254">
    <property type="entry name" value="GGDEF"/>
    <property type="match status" value="1"/>
</dbReference>
<proteinExistence type="predicted"/>
<dbReference type="PROSITE" id="PS50887">
    <property type="entry name" value="GGDEF"/>
    <property type="match status" value="1"/>
</dbReference>
<dbReference type="Proteomes" id="UP000046155">
    <property type="component" value="Unassembled WGS sequence"/>
</dbReference>
<dbReference type="AlphaFoldDB" id="A0A0B7MR89"/>
<feature type="transmembrane region" description="Helical" evidence="1">
    <location>
        <begin position="152"/>
        <end position="174"/>
    </location>
</feature>
<dbReference type="Pfam" id="PF13487">
    <property type="entry name" value="HD_5"/>
    <property type="match status" value="1"/>
</dbReference>
<sequence>MRNWEKKRIEDISEHVLVTHIICLLIFLMIAFIHLNLQIEPTTSNIVQISLLMVIFCLFTVLYISRYLLSKIPILSQARIEEALLLAIVLPLTLAFLWYSGDFVGAKVLIVVPVIIATTAFGKTAGVGAALLASALMLFIDYRIFLHWPADVFQASLIVSSVAVILAWLVGGLMEVERKTQQDLLELADYDQLTGLYNHRYLQEKIALSLQKSVKSGTPLSLVLLDIDQFKYYNTCYGYQKGDQLLAAIGAVLAKSLQEPTYAARYGSDEFMLVFPGKNKTELHPEMDHIKKLINLEAESILPSDKDLVRPFSISIGIAGYPDDTDAALPLIRAAEDDLYRAKYSKGTDYLYQSVLCEINALKIKEAFPALQSLISLINTKDMYTFGHSERVMTYALAMAEKMNLPEDELDRLRYGAALHDIGKIKIETSLLNKPASLNKQEWETMKLHTIWGAQLVETIPAFHEIVPLIRSHHENYDGTGYPDGLQGEEIPLLARILRIADSFDAMTSDRPYQNALSYPEACQELRRKACTYYDPQLINPFLLSVNEAFSKAAQ</sequence>
<dbReference type="CDD" id="cd00077">
    <property type="entry name" value="HDc"/>
    <property type="match status" value="1"/>
</dbReference>
<feature type="transmembrane region" description="Helical" evidence="1">
    <location>
        <begin position="46"/>
        <end position="64"/>
    </location>
</feature>
<evidence type="ECO:0000259" key="4">
    <source>
        <dbReference type="PROSITE" id="PS51832"/>
    </source>
</evidence>
<feature type="transmembrane region" description="Helical" evidence="1">
    <location>
        <begin position="12"/>
        <end position="34"/>
    </location>
</feature>
<dbReference type="PROSITE" id="PS51832">
    <property type="entry name" value="HD_GYP"/>
    <property type="match status" value="1"/>
</dbReference>
<dbReference type="InterPro" id="IPR029787">
    <property type="entry name" value="Nucleotide_cyclase"/>
</dbReference>
<dbReference type="PANTHER" id="PTHR43155:SF2">
    <property type="entry name" value="CYCLIC DI-GMP PHOSPHODIESTERASE PA4108"/>
    <property type="match status" value="1"/>
</dbReference>
<dbReference type="OrthoDB" id="10822at2"/>